<keyword evidence="1" id="KW-0812">Transmembrane</keyword>
<evidence type="ECO:0000313" key="4">
    <source>
        <dbReference type="Proteomes" id="UP000602076"/>
    </source>
</evidence>
<comment type="caution">
    <text evidence="3">The sequence shown here is derived from an EMBL/GenBank/DDBJ whole genome shotgun (WGS) entry which is preliminary data.</text>
</comment>
<organism evidence="3 4">
    <name type="scientific">Peribacillus faecalis</name>
    <dbReference type="NCBI Taxonomy" id="2772559"/>
    <lineage>
        <taxon>Bacteria</taxon>
        <taxon>Bacillati</taxon>
        <taxon>Bacillota</taxon>
        <taxon>Bacilli</taxon>
        <taxon>Bacillales</taxon>
        <taxon>Bacillaceae</taxon>
        <taxon>Peribacillus</taxon>
    </lineage>
</organism>
<feature type="transmembrane region" description="Helical" evidence="1">
    <location>
        <begin position="100"/>
        <end position="115"/>
    </location>
</feature>
<feature type="transmembrane region" description="Helical" evidence="1">
    <location>
        <begin position="76"/>
        <end position="93"/>
    </location>
</feature>
<gene>
    <name evidence="3" type="ORF">IEO70_10245</name>
</gene>
<accession>A0A927CXY1</accession>
<dbReference type="PIRSF" id="PIRSF019083">
    <property type="entry name" value="UCP019083_VanZ"/>
    <property type="match status" value="1"/>
</dbReference>
<keyword evidence="1" id="KW-0472">Membrane</keyword>
<evidence type="ECO:0000313" key="3">
    <source>
        <dbReference type="EMBL" id="MBD3108747.1"/>
    </source>
</evidence>
<dbReference type="AlphaFoldDB" id="A0A927CXY1"/>
<dbReference type="RefSeq" id="WP_190998282.1">
    <property type="nucleotide sequence ID" value="NZ_JACXSI010000023.1"/>
</dbReference>
<evidence type="ECO:0000259" key="2">
    <source>
        <dbReference type="Pfam" id="PF04892"/>
    </source>
</evidence>
<protein>
    <submittedName>
        <fullName evidence="3">VanZ family protein</fullName>
    </submittedName>
</protein>
<reference evidence="3" key="1">
    <citation type="submission" date="2020-09" db="EMBL/GenBank/DDBJ databases">
        <title>Bacillus faecalis sp. nov., a moderately halophilic bacterium isolated from cow faeces.</title>
        <authorList>
            <person name="Jiang L."/>
            <person name="Lee J."/>
        </authorList>
    </citation>
    <scope>NUCLEOTIDE SEQUENCE</scope>
    <source>
        <strain evidence="3">AGMB 02131</strain>
    </source>
</reference>
<name>A0A927CXY1_9BACI</name>
<dbReference type="InterPro" id="IPR016747">
    <property type="entry name" value="Phosphotransbutyrylase"/>
</dbReference>
<keyword evidence="4" id="KW-1185">Reference proteome</keyword>
<feature type="domain" description="VanZ-like" evidence="2">
    <location>
        <begin position="7"/>
        <end position="151"/>
    </location>
</feature>
<feature type="transmembrane region" description="Helical" evidence="1">
    <location>
        <begin position="135"/>
        <end position="155"/>
    </location>
</feature>
<dbReference type="Pfam" id="PF04892">
    <property type="entry name" value="VanZ"/>
    <property type="match status" value="1"/>
</dbReference>
<evidence type="ECO:0000256" key="1">
    <source>
        <dbReference type="SAM" id="Phobius"/>
    </source>
</evidence>
<dbReference type="Proteomes" id="UP000602076">
    <property type="component" value="Unassembled WGS sequence"/>
</dbReference>
<keyword evidence="1" id="KW-1133">Transmembrane helix</keyword>
<dbReference type="EMBL" id="JACXSI010000023">
    <property type="protein sequence ID" value="MBD3108747.1"/>
    <property type="molecule type" value="Genomic_DNA"/>
</dbReference>
<proteinExistence type="predicted"/>
<feature type="transmembrane region" description="Helical" evidence="1">
    <location>
        <begin position="5"/>
        <end position="21"/>
    </location>
</feature>
<dbReference type="NCBIfam" id="NF037970">
    <property type="entry name" value="vanZ_1"/>
    <property type="match status" value="1"/>
</dbReference>
<dbReference type="InterPro" id="IPR006976">
    <property type="entry name" value="VanZ-like"/>
</dbReference>
<sequence>MKKKYIFIMLVVWMGIIYMFSSQTYEEQSLSYILANFRGTPVEQLLQRVHFYYAGSEISIYAIGVEGVLEFFIRKAAHFGIFFVLGFLTYAFFRNKWNGSLMTFAVSFMFVVLYACLDEFHQKLTGGRTPLLQDVILDSVGGLCGIVALVLYFLYKRKM</sequence>